<evidence type="ECO:0000256" key="8">
    <source>
        <dbReference type="ARBA" id="ARBA00022692"/>
    </source>
</evidence>
<gene>
    <name evidence="19" type="ORF">AT746_11940</name>
</gene>
<dbReference type="Proteomes" id="UP000068447">
    <property type="component" value="Chromosome"/>
</dbReference>
<evidence type="ECO:0000256" key="13">
    <source>
        <dbReference type="ARBA" id="ARBA00023012"/>
    </source>
</evidence>
<name>A0A0U3B1H1_9ALTE</name>
<evidence type="ECO:0000256" key="6">
    <source>
        <dbReference type="ARBA" id="ARBA00022553"/>
    </source>
</evidence>
<evidence type="ECO:0000256" key="9">
    <source>
        <dbReference type="ARBA" id="ARBA00022741"/>
    </source>
</evidence>
<keyword evidence="4" id="KW-1003">Cell membrane</keyword>
<keyword evidence="20" id="KW-1185">Reference proteome</keyword>
<protein>
    <recommendedName>
        <fullName evidence="15">C4-dicarboxylate transport sensor protein DctB</fullName>
        <ecNumber evidence="3">2.7.13.3</ecNumber>
    </recommendedName>
</protein>
<dbReference type="KEGG" id="lal:AT746_11940"/>
<dbReference type="SUPFAM" id="SSF103190">
    <property type="entry name" value="Sensory domain-like"/>
    <property type="match status" value="1"/>
</dbReference>
<reference evidence="19 20" key="1">
    <citation type="submission" date="2015-12" db="EMBL/GenBank/DDBJ databases">
        <title>Complete genome of Lacimicrobium alkaliphilum KCTC 32984.</title>
        <authorList>
            <person name="Kim S.-G."/>
            <person name="Lee Y.-J."/>
        </authorList>
    </citation>
    <scope>NUCLEOTIDE SEQUENCE [LARGE SCALE GENOMIC DNA]</scope>
    <source>
        <strain evidence="19 20">YelD216</strain>
    </source>
</reference>
<keyword evidence="12 17" id="KW-1133">Transmembrane helix</keyword>
<dbReference type="Pfam" id="PF02743">
    <property type="entry name" value="dCache_1"/>
    <property type="match status" value="1"/>
</dbReference>
<keyword evidence="6" id="KW-0597">Phosphoprotein</keyword>
<evidence type="ECO:0000256" key="17">
    <source>
        <dbReference type="SAM" id="Phobius"/>
    </source>
</evidence>
<feature type="domain" description="Histidine kinase" evidence="18">
    <location>
        <begin position="392"/>
        <end position="603"/>
    </location>
</feature>
<keyword evidence="14 17" id="KW-0472">Membrane</keyword>
<comment type="catalytic activity">
    <reaction evidence="1">
        <text>ATP + protein L-histidine = ADP + protein N-phospho-L-histidine.</text>
        <dbReference type="EC" id="2.7.13.3"/>
    </reaction>
</comment>
<dbReference type="InterPro" id="IPR033479">
    <property type="entry name" value="dCache_1"/>
</dbReference>
<evidence type="ECO:0000256" key="15">
    <source>
        <dbReference type="ARBA" id="ARBA00073143"/>
    </source>
</evidence>
<evidence type="ECO:0000256" key="1">
    <source>
        <dbReference type="ARBA" id="ARBA00000085"/>
    </source>
</evidence>
<dbReference type="InterPro" id="IPR036097">
    <property type="entry name" value="HisK_dim/P_sf"/>
</dbReference>
<dbReference type="RefSeq" id="WP_062480605.1">
    <property type="nucleotide sequence ID" value="NZ_CP013650.1"/>
</dbReference>
<dbReference type="InterPro" id="IPR036890">
    <property type="entry name" value="HATPase_C_sf"/>
</dbReference>
<dbReference type="InterPro" id="IPR017055">
    <property type="entry name" value="Sig_transdc_His_kinase_DctB"/>
</dbReference>
<evidence type="ECO:0000256" key="11">
    <source>
        <dbReference type="ARBA" id="ARBA00022840"/>
    </source>
</evidence>
<dbReference type="FunFam" id="3.30.450.20:FF:000127">
    <property type="entry name" value="C4-dicarboxylate transport sensor protein"/>
    <property type="match status" value="1"/>
</dbReference>
<keyword evidence="11" id="KW-0067">ATP-binding</keyword>
<feature type="coiled-coil region" evidence="16">
    <location>
        <begin position="335"/>
        <end position="376"/>
    </location>
</feature>
<dbReference type="Gene3D" id="3.30.450.20">
    <property type="entry name" value="PAS domain"/>
    <property type="match status" value="2"/>
</dbReference>
<evidence type="ECO:0000256" key="7">
    <source>
        <dbReference type="ARBA" id="ARBA00022679"/>
    </source>
</evidence>
<comment type="subcellular location">
    <subcellularLocation>
        <location evidence="2">Cell inner membrane</location>
        <topology evidence="2">Multi-pass membrane protein</topology>
    </subcellularLocation>
</comment>
<dbReference type="Pfam" id="PF00512">
    <property type="entry name" value="HisKA"/>
    <property type="match status" value="1"/>
</dbReference>
<dbReference type="InterPro" id="IPR005467">
    <property type="entry name" value="His_kinase_dom"/>
</dbReference>
<dbReference type="SMART" id="SM00388">
    <property type="entry name" value="HisKA"/>
    <property type="match status" value="1"/>
</dbReference>
<sequence length="604" mass="68148">MSLSFPFRYFRKSSLTVAKAVMVWLMLALAVGVVAYFKGLEKTQQQASARLSEVATKLEIELDKYRTLPKVLALHPDIQQSLQFPEKASPGRINHLLSRYNQAISSDVVYLIDADGLTLASSNWDSSESFIGTDYRFRPYFKQAMDGNAGSYFALGTVSGKRGYYFSYPVRKDDQILGVLVIKVALTVLEETWSAPPFEFLLTDVHGVVFYSSYPQWNYHTLARLAPDTEAQLLEQRQYGSQPIPPLTDAQTIQQLSEQQQLRLNKDGQRLTYLQAHQDMSNAGWRLFVLAPVTLLYDDVIPGVLLFTLVYVLLYLIGFSWRRTVEARKQLAIINEQLEHRVEERTSELRDTNEQLRQIIEKYKQTELTLKRTQNELIQAGKLAILGEMSASINHELNQPLTAMRTYTETLCLLVERGDTESIKQNAAEILRLNKMMAKIIGQYKLFARKSVGKVGPVSVAEVVSASLGILDSKVSHYKDRLSVTSVPTDIQVIADAVPLEQVVINLLNNAFQAIEDSPQQLIRFDIHYNDNHVSLIIEDSGPGFSDEELNRLFEPFYTTKRKGLGLGLTISKRIVESFGGQIEASNINSGGARFSVILPRFTD</sequence>
<keyword evidence="7" id="KW-0808">Transferase</keyword>
<dbReference type="SUPFAM" id="SSF47384">
    <property type="entry name" value="Homodimeric domain of signal transducing histidine kinase"/>
    <property type="match status" value="1"/>
</dbReference>
<dbReference type="SMART" id="SM00387">
    <property type="entry name" value="HATPase_c"/>
    <property type="match status" value="1"/>
</dbReference>
<dbReference type="PRINTS" id="PR00344">
    <property type="entry name" value="BCTRLSENSOR"/>
</dbReference>
<evidence type="ECO:0000256" key="3">
    <source>
        <dbReference type="ARBA" id="ARBA00012438"/>
    </source>
</evidence>
<dbReference type="CDD" id="cd12914">
    <property type="entry name" value="PDC1_DGC_like"/>
    <property type="match status" value="1"/>
</dbReference>
<accession>A0A0U3B1H1</accession>
<dbReference type="InterPro" id="IPR004358">
    <property type="entry name" value="Sig_transdc_His_kin-like_C"/>
</dbReference>
<keyword evidence="13" id="KW-0902">Two-component regulatory system</keyword>
<keyword evidence="8 17" id="KW-0812">Transmembrane</keyword>
<evidence type="ECO:0000256" key="10">
    <source>
        <dbReference type="ARBA" id="ARBA00022777"/>
    </source>
</evidence>
<organism evidence="19 20">
    <name type="scientific">Lacimicrobium alkaliphilum</name>
    <dbReference type="NCBI Taxonomy" id="1526571"/>
    <lineage>
        <taxon>Bacteria</taxon>
        <taxon>Pseudomonadati</taxon>
        <taxon>Pseudomonadota</taxon>
        <taxon>Gammaproteobacteria</taxon>
        <taxon>Alteromonadales</taxon>
        <taxon>Alteromonadaceae</taxon>
        <taxon>Lacimicrobium</taxon>
    </lineage>
</organism>
<dbReference type="GO" id="GO:0000155">
    <property type="term" value="F:phosphorelay sensor kinase activity"/>
    <property type="evidence" value="ECO:0007669"/>
    <property type="project" value="InterPro"/>
</dbReference>
<keyword evidence="10" id="KW-0418">Kinase</keyword>
<dbReference type="PANTHER" id="PTHR43065:SF46">
    <property type="entry name" value="C4-DICARBOXYLATE TRANSPORT SENSOR PROTEIN DCTB"/>
    <property type="match status" value="1"/>
</dbReference>
<evidence type="ECO:0000256" key="4">
    <source>
        <dbReference type="ARBA" id="ARBA00022475"/>
    </source>
</evidence>
<dbReference type="InterPro" id="IPR003594">
    <property type="entry name" value="HATPase_dom"/>
</dbReference>
<dbReference type="EMBL" id="CP013650">
    <property type="protein sequence ID" value="ALS98912.1"/>
    <property type="molecule type" value="Genomic_DNA"/>
</dbReference>
<evidence type="ECO:0000256" key="14">
    <source>
        <dbReference type="ARBA" id="ARBA00023136"/>
    </source>
</evidence>
<feature type="transmembrane region" description="Helical" evidence="17">
    <location>
        <begin position="20"/>
        <end position="37"/>
    </location>
</feature>
<dbReference type="Gene3D" id="6.10.250.3020">
    <property type="match status" value="1"/>
</dbReference>
<keyword evidence="16" id="KW-0175">Coiled coil</keyword>
<dbReference type="CDD" id="cd00082">
    <property type="entry name" value="HisKA"/>
    <property type="match status" value="1"/>
</dbReference>
<dbReference type="STRING" id="1526571.AT746_11940"/>
<dbReference type="Gene3D" id="3.30.565.10">
    <property type="entry name" value="Histidine kinase-like ATPase, C-terminal domain"/>
    <property type="match status" value="1"/>
</dbReference>
<evidence type="ECO:0000259" key="18">
    <source>
        <dbReference type="PROSITE" id="PS50109"/>
    </source>
</evidence>
<dbReference type="PROSITE" id="PS50109">
    <property type="entry name" value="HIS_KIN"/>
    <property type="match status" value="1"/>
</dbReference>
<dbReference type="FunFam" id="1.10.287.130:FF:000049">
    <property type="entry name" value="C4-dicarboxylate transport sensor protein DctB"/>
    <property type="match status" value="1"/>
</dbReference>
<dbReference type="GO" id="GO:0005524">
    <property type="term" value="F:ATP binding"/>
    <property type="evidence" value="ECO:0007669"/>
    <property type="project" value="UniProtKB-KW"/>
</dbReference>
<evidence type="ECO:0000256" key="5">
    <source>
        <dbReference type="ARBA" id="ARBA00022519"/>
    </source>
</evidence>
<dbReference type="PANTHER" id="PTHR43065">
    <property type="entry name" value="SENSOR HISTIDINE KINASE"/>
    <property type="match status" value="1"/>
</dbReference>
<dbReference type="GO" id="GO:0005886">
    <property type="term" value="C:plasma membrane"/>
    <property type="evidence" value="ECO:0007669"/>
    <property type="project" value="UniProtKB-SubCell"/>
</dbReference>
<feature type="transmembrane region" description="Helical" evidence="17">
    <location>
        <begin position="300"/>
        <end position="321"/>
    </location>
</feature>
<dbReference type="EC" id="2.7.13.3" evidence="3"/>
<evidence type="ECO:0000313" key="20">
    <source>
        <dbReference type="Proteomes" id="UP000068447"/>
    </source>
</evidence>
<dbReference type="AlphaFoldDB" id="A0A0U3B1H1"/>
<keyword evidence="5" id="KW-0997">Cell inner membrane</keyword>
<dbReference type="SUPFAM" id="SSF55874">
    <property type="entry name" value="ATPase domain of HSP90 chaperone/DNA topoisomerase II/histidine kinase"/>
    <property type="match status" value="1"/>
</dbReference>
<evidence type="ECO:0000256" key="16">
    <source>
        <dbReference type="SAM" id="Coils"/>
    </source>
</evidence>
<evidence type="ECO:0000256" key="2">
    <source>
        <dbReference type="ARBA" id="ARBA00004429"/>
    </source>
</evidence>
<proteinExistence type="predicted"/>
<dbReference type="InterPro" id="IPR003661">
    <property type="entry name" value="HisK_dim/P_dom"/>
</dbReference>
<keyword evidence="9" id="KW-0547">Nucleotide-binding</keyword>
<dbReference type="CDD" id="cd00075">
    <property type="entry name" value="HATPase"/>
    <property type="match status" value="1"/>
</dbReference>
<dbReference type="Pfam" id="PF02518">
    <property type="entry name" value="HATPase_c"/>
    <property type="match status" value="1"/>
</dbReference>
<evidence type="ECO:0000256" key="12">
    <source>
        <dbReference type="ARBA" id="ARBA00022989"/>
    </source>
</evidence>
<dbReference type="InterPro" id="IPR029151">
    <property type="entry name" value="Sensor-like_sf"/>
</dbReference>
<evidence type="ECO:0000313" key="19">
    <source>
        <dbReference type="EMBL" id="ALS98912.1"/>
    </source>
</evidence>
<dbReference type="PIRSF" id="PIRSF036431">
    <property type="entry name" value="STHK_DctB"/>
    <property type="match status" value="1"/>
</dbReference>
<dbReference type="Gene3D" id="1.10.287.130">
    <property type="match status" value="1"/>
</dbReference>